<evidence type="ECO:0000313" key="1">
    <source>
        <dbReference type="EMBL" id="GFQ94173.1"/>
    </source>
</evidence>
<proteinExistence type="predicted"/>
<dbReference type="OrthoDB" id="25402at2759"/>
<dbReference type="EMBL" id="BMAO01034134">
    <property type="protein sequence ID" value="GFQ94173.1"/>
    <property type="molecule type" value="Genomic_DNA"/>
</dbReference>
<dbReference type="Proteomes" id="UP000887116">
    <property type="component" value="Unassembled WGS sequence"/>
</dbReference>
<name>A0A8X6L552_TRICU</name>
<protein>
    <submittedName>
        <fullName evidence="1">Uncharacterized protein</fullName>
    </submittedName>
</protein>
<accession>A0A8X6L552</accession>
<evidence type="ECO:0000313" key="2">
    <source>
        <dbReference type="Proteomes" id="UP000887116"/>
    </source>
</evidence>
<dbReference type="Gene3D" id="3.30.420.10">
    <property type="entry name" value="Ribonuclease H-like superfamily/Ribonuclease H"/>
    <property type="match status" value="1"/>
</dbReference>
<dbReference type="InterPro" id="IPR036397">
    <property type="entry name" value="RNaseH_sf"/>
</dbReference>
<dbReference type="GO" id="GO:0003676">
    <property type="term" value="F:nucleic acid binding"/>
    <property type="evidence" value="ECO:0007669"/>
    <property type="project" value="InterPro"/>
</dbReference>
<gene>
    <name evidence="1" type="ORF">TNCT_484221</name>
</gene>
<comment type="caution">
    <text evidence="1">The sequence shown here is derived from an EMBL/GenBank/DDBJ whole genome shotgun (WGS) entry which is preliminary data.</text>
</comment>
<sequence>MARGVLMMCLTVDYGRTSLMFLNGTDHQDYVHVLKSELHSFTSQLVGDDCTYERDSASIYAENTMKNLLFSKSVRTSSCPASSSDINLVENIQAMFVRHIYEKGKLYESILELKHVFSHV</sequence>
<keyword evidence="2" id="KW-1185">Reference proteome</keyword>
<organism evidence="1 2">
    <name type="scientific">Trichonephila clavata</name>
    <name type="common">Joro spider</name>
    <name type="synonym">Nephila clavata</name>
    <dbReference type="NCBI Taxonomy" id="2740835"/>
    <lineage>
        <taxon>Eukaryota</taxon>
        <taxon>Metazoa</taxon>
        <taxon>Ecdysozoa</taxon>
        <taxon>Arthropoda</taxon>
        <taxon>Chelicerata</taxon>
        <taxon>Arachnida</taxon>
        <taxon>Araneae</taxon>
        <taxon>Araneomorphae</taxon>
        <taxon>Entelegynae</taxon>
        <taxon>Araneoidea</taxon>
        <taxon>Nephilidae</taxon>
        <taxon>Trichonephila</taxon>
    </lineage>
</organism>
<dbReference type="AlphaFoldDB" id="A0A8X6L552"/>
<reference evidence="1" key="1">
    <citation type="submission" date="2020-07" db="EMBL/GenBank/DDBJ databases">
        <title>Multicomponent nature underlies the extraordinary mechanical properties of spider dragline silk.</title>
        <authorList>
            <person name="Kono N."/>
            <person name="Nakamura H."/>
            <person name="Mori M."/>
            <person name="Yoshida Y."/>
            <person name="Ohtoshi R."/>
            <person name="Malay A.D."/>
            <person name="Moran D.A.P."/>
            <person name="Tomita M."/>
            <person name="Numata K."/>
            <person name="Arakawa K."/>
        </authorList>
    </citation>
    <scope>NUCLEOTIDE SEQUENCE</scope>
</reference>